<evidence type="ECO:0000313" key="3">
    <source>
        <dbReference type="EMBL" id="MFC0208257.1"/>
    </source>
</evidence>
<dbReference type="CDD" id="cd00104">
    <property type="entry name" value="KAZAL_FS"/>
    <property type="match status" value="1"/>
</dbReference>
<dbReference type="PROSITE" id="PS51257">
    <property type="entry name" value="PROKAR_LIPOPROTEIN"/>
    <property type="match status" value="1"/>
</dbReference>
<sequence>MKVFKSSAGIAAALAGAILAACTVVVEEGVGSYPPPRPQVCTQEYAPVCARRGERQRTFSNACRAQAEGYRPVYSGACRPQSSRPQRPQACTREYNPVCARRGSRFRTFPNACEARAADHRIVKPGAC</sequence>
<dbReference type="InterPro" id="IPR036058">
    <property type="entry name" value="Kazal_dom_sf"/>
</dbReference>
<dbReference type="InterPro" id="IPR053265">
    <property type="entry name" value="Serpin"/>
</dbReference>
<dbReference type="Gene3D" id="3.30.60.30">
    <property type="match status" value="2"/>
</dbReference>
<keyword evidence="3" id="KW-0646">Protease inhibitor</keyword>
<proteinExistence type="predicted"/>
<dbReference type="InterPro" id="IPR002350">
    <property type="entry name" value="Kazal_dom"/>
</dbReference>
<accession>A0ABV6D6G5</accession>
<feature type="signal peptide" evidence="1">
    <location>
        <begin position="1"/>
        <end position="20"/>
    </location>
</feature>
<name>A0ABV6D6G5_9HYPH</name>
<dbReference type="PANTHER" id="PTHR21131">
    <property type="entry name" value="SERINE-TYPE ENDOPEPTIDASE INHIBITOR"/>
    <property type="match status" value="1"/>
</dbReference>
<dbReference type="EMBL" id="JBHLXD010000010">
    <property type="protein sequence ID" value="MFC0208257.1"/>
    <property type="molecule type" value="Genomic_DNA"/>
</dbReference>
<evidence type="ECO:0000259" key="2">
    <source>
        <dbReference type="PROSITE" id="PS51465"/>
    </source>
</evidence>
<evidence type="ECO:0000313" key="4">
    <source>
        <dbReference type="Proteomes" id="UP001589755"/>
    </source>
</evidence>
<keyword evidence="1" id="KW-0732">Signal</keyword>
<keyword evidence="3" id="KW-0722">Serine protease inhibitor</keyword>
<reference evidence="3 4" key="1">
    <citation type="submission" date="2024-09" db="EMBL/GenBank/DDBJ databases">
        <authorList>
            <person name="Sun Q."/>
            <person name="Mori K."/>
        </authorList>
    </citation>
    <scope>NUCLEOTIDE SEQUENCE [LARGE SCALE GENOMIC DNA]</scope>
    <source>
        <strain evidence="3 4">CCM 8543</strain>
    </source>
</reference>
<comment type="caution">
    <text evidence="3">The sequence shown here is derived from an EMBL/GenBank/DDBJ whole genome shotgun (WGS) entry which is preliminary data.</text>
</comment>
<organism evidence="3 4">
    <name type="scientific">Chelativorans intermedius</name>
    <dbReference type="NCBI Taxonomy" id="515947"/>
    <lineage>
        <taxon>Bacteria</taxon>
        <taxon>Pseudomonadati</taxon>
        <taxon>Pseudomonadota</taxon>
        <taxon>Alphaproteobacteria</taxon>
        <taxon>Hyphomicrobiales</taxon>
        <taxon>Phyllobacteriaceae</taxon>
        <taxon>Chelativorans</taxon>
    </lineage>
</organism>
<feature type="domain" description="Kazal-like" evidence="2">
    <location>
        <begin position="86"/>
        <end position="128"/>
    </location>
</feature>
<evidence type="ECO:0000256" key="1">
    <source>
        <dbReference type="SAM" id="SignalP"/>
    </source>
</evidence>
<dbReference type="GO" id="GO:0004867">
    <property type="term" value="F:serine-type endopeptidase inhibitor activity"/>
    <property type="evidence" value="ECO:0007669"/>
    <property type="project" value="UniProtKB-KW"/>
</dbReference>
<dbReference type="PROSITE" id="PS51465">
    <property type="entry name" value="KAZAL_2"/>
    <property type="match status" value="1"/>
</dbReference>
<dbReference type="Pfam" id="PF07648">
    <property type="entry name" value="Kazal_2"/>
    <property type="match status" value="2"/>
</dbReference>
<dbReference type="RefSeq" id="WP_261519923.1">
    <property type="nucleotide sequence ID" value="NZ_JAODNW010000007.1"/>
</dbReference>
<keyword evidence="4" id="KW-1185">Reference proteome</keyword>
<gene>
    <name evidence="3" type="ORF">ACFFJ2_07585</name>
</gene>
<dbReference type="SUPFAM" id="SSF100895">
    <property type="entry name" value="Kazal-type serine protease inhibitors"/>
    <property type="match status" value="2"/>
</dbReference>
<dbReference type="PANTHER" id="PTHR21131:SF0">
    <property type="entry name" value="GEO10195P1-RELATED"/>
    <property type="match status" value="1"/>
</dbReference>
<protein>
    <submittedName>
        <fullName evidence="3">Kazal-type serine protease inhibitor domain-containing protein</fullName>
    </submittedName>
</protein>
<feature type="chain" id="PRO_5047144960" evidence="1">
    <location>
        <begin position="21"/>
        <end position="128"/>
    </location>
</feature>
<dbReference type="Proteomes" id="UP001589755">
    <property type="component" value="Unassembled WGS sequence"/>
</dbReference>